<protein>
    <submittedName>
        <fullName evidence="1">Uncharacterized protein</fullName>
    </submittedName>
</protein>
<keyword evidence="2" id="KW-1185">Reference proteome</keyword>
<dbReference type="AlphaFoldDB" id="A0AAV2I2Z4"/>
<dbReference type="EMBL" id="CAXITT010000355">
    <property type="protein sequence ID" value="CAL1539776.1"/>
    <property type="molecule type" value="Genomic_DNA"/>
</dbReference>
<name>A0AAV2I2Z4_LYMST</name>
<proteinExistence type="predicted"/>
<dbReference type="Proteomes" id="UP001497497">
    <property type="component" value="Unassembled WGS sequence"/>
</dbReference>
<organism evidence="1 2">
    <name type="scientific">Lymnaea stagnalis</name>
    <name type="common">Great pond snail</name>
    <name type="synonym">Helix stagnalis</name>
    <dbReference type="NCBI Taxonomy" id="6523"/>
    <lineage>
        <taxon>Eukaryota</taxon>
        <taxon>Metazoa</taxon>
        <taxon>Spiralia</taxon>
        <taxon>Lophotrochozoa</taxon>
        <taxon>Mollusca</taxon>
        <taxon>Gastropoda</taxon>
        <taxon>Heterobranchia</taxon>
        <taxon>Euthyneura</taxon>
        <taxon>Panpulmonata</taxon>
        <taxon>Hygrophila</taxon>
        <taxon>Lymnaeoidea</taxon>
        <taxon>Lymnaeidae</taxon>
        <taxon>Lymnaea</taxon>
    </lineage>
</organism>
<gene>
    <name evidence="1" type="ORF">GSLYS_00013509001</name>
</gene>
<sequence>MKLPGHGWLGVAVEEFIYFLHSTDQQIKRSDPRRWKCLLENLICFPKKDKIEHVCSFDLSILVFCSVVIKGVDETAVHCFDTRSQAWTRLDSLGGSAKNMHSFNKENQLYILQANGNLWEI</sequence>
<feature type="non-terminal residue" evidence="1">
    <location>
        <position position="121"/>
    </location>
</feature>
<accession>A0AAV2I2Z4</accession>
<evidence type="ECO:0000313" key="1">
    <source>
        <dbReference type="EMBL" id="CAL1539776.1"/>
    </source>
</evidence>
<comment type="caution">
    <text evidence="1">The sequence shown here is derived from an EMBL/GenBank/DDBJ whole genome shotgun (WGS) entry which is preliminary data.</text>
</comment>
<evidence type="ECO:0000313" key="2">
    <source>
        <dbReference type="Proteomes" id="UP001497497"/>
    </source>
</evidence>
<reference evidence="1 2" key="1">
    <citation type="submission" date="2024-04" db="EMBL/GenBank/DDBJ databases">
        <authorList>
            <consortium name="Genoscope - CEA"/>
            <person name="William W."/>
        </authorList>
    </citation>
    <scope>NUCLEOTIDE SEQUENCE [LARGE SCALE GENOMIC DNA]</scope>
</reference>